<dbReference type="SUPFAM" id="SSF52540">
    <property type="entry name" value="P-loop containing nucleoside triphosphate hydrolases"/>
    <property type="match status" value="1"/>
</dbReference>
<dbReference type="Gene3D" id="3.40.50.300">
    <property type="entry name" value="P-loop containing nucleotide triphosphate hydrolases"/>
    <property type="match status" value="1"/>
</dbReference>
<dbReference type="EMBL" id="CP090958">
    <property type="protein sequence ID" value="WGW12186.1"/>
    <property type="molecule type" value="Genomic_DNA"/>
</dbReference>
<evidence type="ECO:0000313" key="4">
    <source>
        <dbReference type="EMBL" id="WGW12186.1"/>
    </source>
</evidence>
<dbReference type="Gene3D" id="1.10.10.10">
    <property type="entry name" value="Winged helix-like DNA-binding domain superfamily/Winged helix DNA-binding domain"/>
    <property type="match status" value="1"/>
</dbReference>
<dbReference type="PANTHER" id="PTHR43214">
    <property type="entry name" value="TWO-COMPONENT RESPONSE REGULATOR"/>
    <property type="match status" value="1"/>
</dbReference>
<proteinExistence type="predicted"/>
<name>A0ABY8QTQ4_9MICO</name>
<keyword evidence="1" id="KW-0238">DNA-binding</keyword>
<dbReference type="PANTHER" id="PTHR43214:SF43">
    <property type="entry name" value="TWO-COMPONENT RESPONSE REGULATOR"/>
    <property type="match status" value="1"/>
</dbReference>
<dbReference type="InterPro" id="IPR039420">
    <property type="entry name" value="WalR-like"/>
</dbReference>
<dbReference type="SUPFAM" id="SSF46894">
    <property type="entry name" value="C-terminal effector domain of the bipartite response regulators"/>
    <property type="match status" value="1"/>
</dbReference>
<feature type="region of interest" description="Disordered" evidence="2">
    <location>
        <begin position="93"/>
        <end position="125"/>
    </location>
</feature>
<dbReference type="Pfam" id="PF00196">
    <property type="entry name" value="GerE"/>
    <property type="match status" value="1"/>
</dbReference>
<dbReference type="InterPro" id="IPR036388">
    <property type="entry name" value="WH-like_DNA-bd_sf"/>
</dbReference>
<sequence length="920" mass="98934">MPFAGRKDELERILALAAAPREGTLLIEGAAGNGKSALLAEVARRLVPAHTVYLSGGSMGTGPLSGISMLADKLSAARVKNLLVAQLTAPLASAGSAAGGGPTGDAGGDATGNTAGPARSVDEGDAHGSVVAATLRRALRRSELPPTCLLVDDADQLDPDSQAALGYLCRRPQGIGLRMVLAVRQAAPASPFAGLPVIHLNELDLDESTEFATALAGPSADPVTMREVAGVGQRRPQAIREIVGRLGSAQRSGREALTFPLRLGPTTIRHVDSLLAQLSRPARRLLVALSTTHSVDLRIVKRLADAESADLDELLSSDLAIRNGERVEVSSPLVRSAVYWQLPAADRLRMHLTMFNLSRGIAPAAAVWHLSFVHCANGTAHELLDAGISLAGGGLVSAGIESVERALSLRTAVQDLAQPLAQFAQAMFARGEFGYAARYIHFARGMTSNPTARLRLAALTVQLEYTGSQILRREMIEEPVAEYGAMDPDGAASLLFIAANYYASDWDLETSRRLLARAVQFSPVTAQTSLLGQIVNCFVAGLDGDPAPARRMYETLTRDGLADIPDSILIILGHSLSYADCYGMARDIFAVVQSRHYSDISVWARISKYRLAESEVRAGSLHQAEEATSAIVAAPHRQWIYPVLHRMLASWCHQAPGKQEPAVADPAHDLDEETPTATATEFWAHRGRFALQRGDNTEAFQCLSRARQLGGDLPISITLRYLGDLVEVLVSLGRQDVAGQVLRECRTRVGTRPSRPGRLVIARCTALLADGDRSLSLFKAALDSFRPEDSDFDRARTFSCFSRRLLSLGYLAEARKAGSMAQLIYTELGAAGWADHAAALVDAAWETPSDPTRRLLDRLDEAERLIANRAIAGHRNKQIADDLFVSVRTVESKLTTIYRKLGVASRAQLNVLFARQAGRE</sequence>
<dbReference type="InterPro" id="IPR011990">
    <property type="entry name" value="TPR-like_helical_dom_sf"/>
</dbReference>
<organism evidence="4 5">
    <name type="scientific">Saxibacter everestensis</name>
    <dbReference type="NCBI Taxonomy" id="2909229"/>
    <lineage>
        <taxon>Bacteria</taxon>
        <taxon>Bacillati</taxon>
        <taxon>Actinomycetota</taxon>
        <taxon>Actinomycetes</taxon>
        <taxon>Micrococcales</taxon>
        <taxon>Brevibacteriaceae</taxon>
        <taxon>Saxibacter</taxon>
    </lineage>
</organism>
<accession>A0ABY8QTQ4</accession>
<protein>
    <submittedName>
        <fullName evidence="4">LuxR family transcriptional regulator</fullName>
    </submittedName>
</protein>
<evidence type="ECO:0000256" key="1">
    <source>
        <dbReference type="ARBA" id="ARBA00023125"/>
    </source>
</evidence>
<dbReference type="RefSeq" id="WP_349638985.1">
    <property type="nucleotide sequence ID" value="NZ_CP090958.1"/>
</dbReference>
<dbReference type="SMART" id="SM00421">
    <property type="entry name" value="HTH_LUXR"/>
    <property type="match status" value="1"/>
</dbReference>
<dbReference type="InterPro" id="IPR016032">
    <property type="entry name" value="Sig_transdc_resp-reg_C-effctor"/>
</dbReference>
<dbReference type="InterPro" id="IPR041664">
    <property type="entry name" value="AAA_16"/>
</dbReference>
<dbReference type="Pfam" id="PF13191">
    <property type="entry name" value="AAA_16"/>
    <property type="match status" value="1"/>
</dbReference>
<dbReference type="InterPro" id="IPR027417">
    <property type="entry name" value="P-loop_NTPase"/>
</dbReference>
<evidence type="ECO:0000313" key="5">
    <source>
        <dbReference type="Proteomes" id="UP001209083"/>
    </source>
</evidence>
<dbReference type="InterPro" id="IPR000792">
    <property type="entry name" value="Tscrpt_reg_LuxR_C"/>
</dbReference>
<dbReference type="PROSITE" id="PS50043">
    <property type="entry name" value="HTH_LUXR_2"/>
    <property type="match status" value="1"/>
</dbReference>
<feature type="domain" description="HTH luxR-type" evidence="3">
    <location>
        <begin position="852"/>
        <end position="917"/>
    </location>
</feature>
<feature type="compositionally biased region" description="Gly residues" evidence="2">
    <location>
        <begin position="97"/>
        <end position="110"/>
    </location>
</feature>
<keyword evidence="5" id="KW-1185">Reference proteome</keyword>
<dbReference type="CDD" id="cd06170">
    <property type="entry name" value="LuxR_C_like"/>
    <property type="match status" value="1"/>
</dbReference>
<evidence type="ECO:0000256" key="2">
    <source>
        <dbReference type="SAM" id="MobiDB-lite"/>
    </source>
</evidence>
<evidence type="ECO:0000259" key="3">
    <source>
        <dbReference type="PROSITE" id="PS50043"/>
    </source>
</evidence>
<gene>
    <name evidence="4" type="ORF">LWF01_00020</name>
</gene>
<dbReference type="Gene3D" id="1.25.40.10">
    <property type="entry name" value="Tetratricopeptide repeat domain"/>
    <property type="match status" value="1"/>
</dbReference>
<dbReference type="Proteomes" id="UP001209083">
    <property type="component" value="Chromosome"/>
</dbReference>
<reference evidence="4 5" key="1">
    <citation type="submission" date="2023-05" db="EMBL/GenBank/DDBJ databases">
        <title>Lithophilousrod everest ZFBP1038 complete genpme.</title>
        <authorList>
            <person name="Tian M."/>
        </authorList>
    </citation>
    <scope>NUCLEOTIDE SEQUENCE [LARGE SCALE GENOMIC DNA]</scope>
    <source>
        <strain evidence="4 5">ZFBP1038</strain>
    </source>
</reference>